<organism evidence="1 2">
    <name type="scientific">Thermomonospora echinospora</name>
    <dbReference type="NCBI Taxonomy" id="1992"/>
    <lineage>
        <taxon>Bacteria</taxon>
        <taxon>Bacillati</taxon>
        <taxon>Actinomycetota</taxon>
        <taxon>Actinomycetes</taxon>
        <taxon>Streptosporangiales</taxon>
        <taxon>Thermomonosporaceae</taxon>
        <taxon>Thermomonospora</taxon>
    </lineage>
</organism>
<dbReference type="AlphaFoldDB" id="A0A1H6DXX5"/>
<dbReference type="GO" id="GO:0004519">
    <property type="term" value="F:endonuclease activity"/>
    <property type="evidence" value="ECO:0007669"/>
    <property type="project" value="UniProtKB-KW"/>
</dbReference>
<keyword evidence="1" id="KW-0540">Nuclease</keyword>
<accession>A0A1H6DXX5</accession>
<sequence length="206" mass="23439">MPPYTPEYYDPMSTDHITSMICLNLEDQPVTPLWPEIPRFDGSGLYAIYYIGSSIELYAPLSSYKIPVYVGQARSHNSATGKGVRERDPLWRRIRDHSKSIEGAGLPLHEFGVRLLRLPDVHIDLGENGLRVNYQPVWNAVLTGFGSHEQGSSTRQSSRSKWDTVHEGRNRTFGATKHDKDVLLAKARKHIDQQIADYSQVPWHQD</sequence>
<evidence type="ECO:0000313" key="1">
    <source>
        <dbReference type="EMBL" id="SEG90200.1"/>
    </source>
</evidence>
<dbReference type="EMBL" id="FNVO01000025">
    <property type="protein sequence ID" value="SEG90200.1"/>
    <property type="molecule type" value="Genomic_DNA"/>
</dbReference>
<dbReference type="Proteomes" id="UP000236723">
    <property type="component" value="Unassembled WGS sequence"/>
</dbReference>
<proteinExistence type="predicted"/>
<keyword evidence="1" id="KW-0378">Hydrolase</keyword>
<reference evidence="2" key="1">
    <citation type="submission" date="2016-10" db="EMBL/GenBank/DDBJ databases">
        <authorList>
            <person name="Varghese N."/>
            <person name="Submissions S."/>
        </authorList>
    </citation>
    <scope>NUCLEOTIDE SEQUENCE [LARGE SCALE GENOMIC DNA]</scope>
    <source>
        <strain evidence="2">DSM 43163</strain>
    </source>
</reference>
<keyword evidence="1" id="KW-0255">Endonuclease</keyword>
<dbReference type="InterPro" id="IPR018575">
    <property type="entry name" value="Restrct_endonuc_II_Eco29kI"/>
</dbReference>
<dbReference type="Pfam" id="PF09517">
    <property type="entry name" value="RE_Eco29kI"/>
    <property type="match status" value="1"/>
</dbReference>
<dbReference type="RefSeq" id="WP_200827662.1">
    <property type="nucleotide sequence ID" value="NZ_FNVO01000025.1"/>
</dbReference>
<protein>
    <submittedName>
        <fullName evidence="1">Eco29kI restriction endonuclease</fullName>
    </submittedName>
</protein>
<keyword evidence="2" id="KW-1185">Reference proteome</keyword>
<gene>
    <name evidence="1" type="ORF">SAMN04489712_12567</name>
</gene>
<evidence type="ECO:0000313" key="2">
    <source>
        <dbReference type="Proteomes" id="UP000236723"/>
    </source>
</evidence>
<name>A0A1H6DXX5_9ACTN</name>